<feature type="compositionally biased region" description="Basic and acidic residues" evidence="1">
    <location>
        <begin position="302"/>
        <end position="324"/>
    </location>
</feature>
<feature type="compositionally biased region" description="Low complexity" evidence="1">
    <location>
        <begin position="95"/>
        <end position="123"/>
    </location>
</feature>
<feature type="region of interest" description="Disordered" evidence="1">
    <location>
        <begin position="262"/>
        <end position="360"/>
    </location>
</feature>
<feature type="region of interest" description="Disordered" evidence="1">
    <location>
        <begin position="220"/>
        <end position="241"/>
    </location>
</feature>
<feature type="compositionally biased region" description="Acidic residues" evidence="1">
    <location>
        <begin position="70"/>
        <end position="82"/>
    </location>
</feature>
<protein>
    <recommendedName>
        <fullName evidence="2">DUF3752 domain-containing protein</fullName>
    </recommendedName>
</protein>
<comment type="caution">
    <text evidence="3">The sequence shown here is derived from an EMBL/GenBank/DDBJ whole genome shotgun (WGS) entry which is preliminary data.</text>
</comment>
<dbReference type="Proteomes" id="UP000559027">
    <property type="component" value="Unassembled WGS sequence"/>
</dbReference>
<dbReference type="PANTHER" id="PTHR46370:SF1">
    <property type="entry name" value="GPALPP MOTIFS-CONTAINING PROTEIN 1"/>
    <property type="match status" value="1"/>
</dbReference>
<dbReference type="InterPro" id="IPR046331">
    <property type="entry name" value="GPAM1-like"/>
</dbReference>
<evidence type="ECO:0000259" key="2">
    <source>
        <dbReference type="Pfam" id="PF12572"/>
    </source>
</evidence>
<dbReference type="AlphaFoldDB" id="A0A8H5G048"/>
<proteinExistence type="predicted"/>
<feature type="domain" description="DUF3752" evidence="2">
    <location>
        <begin position="199"/>
        <end position="352"/>
    </location>
</feature>
<feature type="compositionally biased region" description="Basic and acidic residues" evidence="1">
    <location>
        <begin position="331"/>
        <end position="348"/>
    </location>
</feature>
<dbReference type="InterPro" id="IPR022226">
    <property type="entry name" value="DUF3752"/>
</dbReference>
<feature type="compositionally biased region" description="Gly residues" evidence="1">
    <location>
        <begin position="349"/>
        <end position="360"/>
    </location>
</feature>
<evidence type="ECO:0000313" key="4">
    <source>
        <dbReference type="Proteomes" id="UP000559027"/>
    </source>
</evidence>
<keyword evidence="4" id="KW-1185">Reference proteome</keyword>
<dbReference type="EMBL" id="JAACJO010000007">
    <property type="protein sequence ID" value="KAF5356095.1"/>
    <property type="molecule type" value="Genomic_DNA"/>
</dbReference>
<gene>
    <name evidence="3" type="ORF">D9756_004384</name>
</gene>
<feature type="compositionally biased region" description="Basic and acidic residues" evidence="1">
    <location>
        <begin position="161"/>
        <end position="192"/>
    </location>
</feature>
<reference evidence="3 4" key="1">
    <citation type="journal article" date="2020" name="ISME J.">
        <title>Uncovering the hidden diversity of litter-decomposition mechanisms in mushroom-forming fungi.</title>
        <authorList>
            <person name="Floudas D."/>
            <person name="Bentzer J."/>
            <person name="Ahren D."/>
            <person name="Johansson T."/>
            <person name="Persson P."/>
            <person name="Tunlid A."/>
        </authorList>
    </citation>
    <scope>NUCLEOTIDE SEQUENCE [LARGE SCALE GENOMIC DNA]</scope>
    <source>
        <strain evidence="3 4">CBS 146.42</strain>
    </source>
</reference>
<sequence>MIGPDIPPHLLQNVNADTASGDEGEGPGPSIGPQIPDGVTGTSRPPEESNHIGPQIPPALLQESKQEKSGEEEEEEEEEDDYGPALPPELLVQRSNPSTSKPKSPSHELSTTSSTLAPASGSLRRTMGPSFPSHPSHYYQEDDSDDDDFGPKPLPSGLQAMHEKDAVAEFMEREERRRKNEEKAKEPKALKREEWMLVPPSASDLLGNLDTTKLKARQFARTSGPVNKRDNNLWTETPAERQQRIADEVAGKKRRAVDVANEEALGVGSSSRKRSKQEEESIRRGVDEYTRTLRGPSLVEQHTSRKNIEDEDDGPKAIWDHSRDMALGGRLMDDGKRNQMIRDSKGLGDRFGSGGGGSFL</sequence>
<accession>A0A8H5G048</accession>
<evidence type="ECO:0000256" key="1">
    <source>
        <dbReference type="SAM" id="MobiDB-lite"/>
    </source>
</evidence>
<feature type="region of interest" description="Disordered" evidence="1">
    <location>
        <begin position="1"/>
        <end position="192"/>
    </location>
</feature>
<evidence type="ECO:0000313" key="3">
    <source>
        <dbReference type="EMBL" id="KAF5356095.1"/>
    </source>
</evidence>
<dbReference type="Pfam" id="PF12572">
    <property type="entry name" value="DUF3752"/>
    <property type="match status" value="1"/>
</dbReference>
<organism evidence="3 4">
    <name type="scientific">Leucocoprinus leucothites</name>
    <dbReference type="NCBI Taxonomy" id="201217"/>
    <lineage>
        <taxon>Eukaryota</taxon>
        <taxon>Fungi</taxon>
        <taxon>Dikarya</taxon>
        <taxon>Basidiomycota</taxon>
        <taxon>Agaricomycotina</taxon>
        <taxon>Agaricomycetes</taxon>
        <taxon>Agaricomycetidae</taxon>
        <taxon>Agaricales</taxon>
        <taxon>Agaricineae</taxon>
        <taxon>Agaricaceae</taxon>
        <taxon>Leucocoprinus</taxon>
    </lineage>
</organism>
<feature type="compositionally biased region" description="Basic and acidic residues" evidence="1">
    <location>
        <begin position="276"/>
        <end position="291"/>
    </location>
</feature>
<dbReference type="OrthoDB" id="73491at2759"/>
<name>A0A8H5G048_9AGAR</name>
<dbReference type="PANTHER" id="PTHR46370">
    <property type="entry name" value="GPALPP MOTIFS-CONTAINING PROTEIN 1"/>
    <property type="match status" value="1"/>
</dbReference>